<keyword evidence="1" id="KW-0812">Transmembrane</keyword>
<evidence type="ECO:0008006" key="4">
    <source>
        <dbReference type="Google" id="ProtNLM"/>
    </source>
</evidence>
<sequence>MVPSALLSVVSPIVAIAIAVWGFRRSTKADRLRAFFEVQDRYLAPSVRDGRRVLHQDVADLRPHEVAALDKASLSSAGYALAVMNSVAIACEGGYVERELILRSMGHSFVRTLNAARPLIDHVEKLRGYRPYPAAERLAQQLALTLEVPVPKSTASARTVEGRVDGGS</sequence>
<feature type="transmembrane region" description="Helical" evidence="1">
    <location>
        <begin position="6"/>
        <end position="23"/>
    </location>
</feature>
<reference evidence="2" key="1">
    <citation type="submission" date="2022-06" db="EMBL/GenBank/DDBJ databases">
        <title>Sequencing the genomes of 1000 actinobacteria strains.</title>
        <authorList>
            <person name="Klenk H.-P."/>
        </authorList>
    </citation>
    <scope>NUCLEOTIDE SEQUENCE</scope>
    <source>
        <strain evidence="2">DSM 46694</strain>
    </source>
</reference>
<dbReference type="Proteomes" id="UP001139648">
    <property type="component" value="Unassembled WGS sequence"/>
</dbReference>
<comment type="caution">
    <text evidence="2">The sequence shown here is derived from an EMBL/GenBank/DDBJ whole genome shotgun (WGS) entry which is preliminary data.</text>
</comment>
<dbReference type="Pfam" id="PF15956">
    <property type="entry name" value="DUF4760"/>
    <property type="match status" value="1"/>
</dbReference>
<gene>
    <name evidence="2" type="ORF">HD597_011198</name>
</gene>
<dbReference type="InterPro" id="IPR031876">
    <property type="entry name" value="DUF4760"/>
</dbReference>
<dbReference type="EMBL" id="JAMZEB010000002">
    <property type="protein sequence ID" value="MCP2364178.1"/>
    <property type="molecule type" value="Genomic_DNA"/>
</dbReference>
<keyword evidence="1" id="KW-1133">Transmembrane helix</keyword>
<dbReference type="RefSeq" id="WP_253756388.1">
    <property type="nucleotide sequence ID" value="NZ_BAABKA010000012.1"/>
</dbReference>
<accession>A0A9X2K8I8</accession>
<keyword evidence="3" id="KW-1185">Reference proteome</keyword>
<keyword evidence="1" id="KW-0472">Membrane</keyword>
<evidence type="ECO:0000256" key="1">
    <source>
        <dbReference type="SAM" id="Phobius"/>
    </source>
</evidence>
<proteinExistence type="predicted"/>
<protein>
    <recommendedName>
        <fullName evidence="4">DUF4760 domain-containing protein</fullName>
    </recommendedName>
</protein>
<evidence type="ECO:0000313" key="3">
    <source>
        <dbReference type="Proteomes" id="UP001139648"/>
    </source>
</evidence>
<evidence type="ECO:0000313" key="2">
    <source>
        <dbReference type="EMBL" id="MCP2364178.1"/>
    </source>
</evidence>
<name>A0A9X2K8I8_9ACTN</name>
<dbReference type="AlphaFoldDB" id="A0A9X2K8I8"/>
<organism evidence="2 3">
    <name type="scientific">Nonomuraea thailandensis</name>
    <dbReference type="NCBI Taxonomy" id="1188745"/>
    <lineage>
        <taxon>Bacteria</taxon>
        <taxon>Bacillati</taxon>
        <taxon>Actinomycetota</taxon>
        <taxon>Actinomycetes</taxon>
        <taxon>Streptosporangiales</taxon>
        <taxon>Streptosporangiaceae</taxon>
        <taxon>Nonomuraea</taxon>
    </lineage>
</organism>